<evidence type="ECO:0008006" key="12">
    <source>
        <dbReference type="Google" id="ProtNLM"/>
    </source>
</evidence>
<dbReference type="InterPro" id="IPR025965">
    <property type="entry name" value="FlgD/Vpr_Ig-like"/>
</dbReference>
<feature type="domain" description="Peptidase S8/S53" evidence="8">
    <location>
        <begin position="222"/>
        <end position="551"/>
    </location>
</feature>
<dbReference type="Proteomes" id="UP000052008">
    <property type="component" value="Unassembled WGS sequence"/>
</dbReference>
<sequence>MRMKVGADNEVLARASAWMLSRIRTRTRLGSRSGVRSCCCASLLIVSLLSAAFSILTLPAGATQGADSPPEVRRAVESSDRLTPFIIVLAQQPDYEVLHARVRGLDHQARRHTVAVELRELAARTQGPVKDELARLEDQGQASGTRPLWMVNAVAAELSGRARESLESLPGVLLVEQDRALAPALDEPDACRPELGEVSSVDTSWAIHHVRADRVWRLGFRGQGRVVGMIDTGINYKHFDLAHRMWINGPEDINNNGYFESYPDSLGGDLNDVDDDGNGFLDDVVGWNFEESGPDPMDDHGHGTATASIVAGDGWAGVATGLAPEARVMALKVQLTSEFIAAMEYGVENGADLLSSSLVIPCHPTPSYSLRLAGNTLLASGTVLSQAAGNEGGYGGQYCPFPPPDEVDPPADVPAPWYPSDGSGIYIVSRHSGVLAVGASVPEDTVAYFSSRGPTDWDLAPPFDDYPFPPGLAKPDVAAPGVGLPAALLTSNWGYNYNFSGTSAAAPVNAGVVSLMLSAVPSLMPVAIDSILEATAFDIDPPGRDSSSGAGRIDAYRAVGTMRYSYPEVIGWTILDDGGDGDGRAEPGETVDWVITFLDSALWQPSAELYCYLSTDDPEIILVDSSASFGDIESGKTGDNADDPFTFTVSGGPARWATFYLRKIDGTPVVPDNLIDTLDLLIGHPSLLAVDDDGEQGFAPFYDELLRDTLGLVYDGWEVRSQGLPTGWLGNADLVLWFTGAAPESTLTQADQVALGQFLDQGGDLLLCGDNIAEEIAERPFLLDYLHTRFDSGATSDTLITGISGDPIGDGLLLVRDGPASMDVISPVAGGSTVLEYEHWGAAGVRHEGEYRSLFLAFAPELVREPSPEIQGGVELLRRALCWFGAVGVAEQRLMPVHRRHFLSQNAPNPVRHTTTITYSIPAGQRVRLRIYNMQGQLVRELVDGMVRAGIHRVDWDGLSAGGRRAASGIYLYSLEVGTERRTRKMVVLH</sequence>
<dbReference type="Pfam" id="PF13860">
    <property type="entry name" value="FlgD_ig"/>
    <property type="match status" value="1"/>
</dbReference>
<evidence type="ECO:0000259" key="8">
    <source>
        <dbReference type="Pfam" id="PF00082"/>
    </source>
</evidence>
<feature type="active site" description="Charge relay system" evidence="5 6">
    <location>
        <position position="302"/>
    </location>
</feature>
<dbReference type="SUPFAM" id="SSF52743">
    <property type="entry name" value="Subtilisin-like"/>
    <property type="match status" value="1"/>
</dbReference>
<dbReference type="InterPro" id="IPR050131">
    <property type="entry name" value="Peptidase_S8_subtilisin-like"/>
</dbReference>
<dbReference type="PANTHER" id="PTHR43806:SF11">
    <property type="entry name" value="CEREVISIN-RELATED"/>
    <property type="match status" value="1"/>
</dbReference>
<proteinExistence type="inferred from homology"/>
<dbReference type="PROSITE" id="PS00138">
    <property type="entry name" value="SUBTILASE_SER"/>
    <property type="match status" value="1"/>
</dbReference>
<keyword evidence="2 6" id="KW-0645">Protease</keyword>
<name>A0A0S7WTZ7_UNCT6</name>
<evidence type="ECO:0000256" key="6">
    <source>
        <dbReference type="PROSITE-ProRule" id="PRU01240"/>
    </source>
</evidence>
<evidence type="ECO:0000256" key="2">
    <source>
        <dbReference type="ARBA" id="ARBA00022670"/>
    </source>
</evidence>
<dbReference type="NCBIfam" id="TIGR04183">
    <property type="entry name" value="Por_Secre_tail"/>
    <property type="match status" value="1"/>
</dbReference>
<dbReference type="InterPro" id="IPR026444">
    <property type="entry name" value="Secre_tail"/>
</dbReference>
<dbReference type="GO" id="GO:0006508">
    <property type="term" value="P:proteolysis"/>
    <property type="evidence" value="ECO:0007669"/>
    <property type="project" value="UniProtKB-KW"/>
</dbReference>
<evidence type="ECO:0000313" key="10">
    <source>
        <dbReference type="EMBL" id="KPJ53623.1"/>
    </source>
</evidence>
<dbReference type="EMBL" id="LIZS01000015">
    <property type="protein sequence ID" value="KPJ53623.1"/>
    <property type="molecule type" value="Genomic_DNA"/>
</dbReference>
<dbReference type="PANTHER" id="PTHR43806">
    <property type="entry name" value="PEPTIDASE S8"/>
    <property type="match status" value="1"/>
</dbReference>
<dbReference type="GO" id="GO:0004252">
    <property type="term" value="F:serine-type endopeptidase activity"/>
    <property type="evidence" value="ECO:0007669"/>
    <property type="project" value="UniProtKB-UniRule"/>
</dbReference>
<reference evidence="10 11" key="1">
    <citation type="journal article" date="2015" name="Microbiome">
        <title>Genomic resolution of linkages in carbon, nitrogen, and sulfur cycling among widespread estuary sediment bacteria.</title>
        <authorList>
            <person name="Baker B.J."/>
            <person name="Lazar C.S."/>
            <person name="Teske A.P."/>
            <person name="Dick G.J."/>
        </authorList>
    </citation>
    <scope>NUCLEOTIDE SEQUENCE [LARGE SCALE GENOMIC DNA]</scope>
    <source>
        <strain evidence="10">DG_24</strain>
    </source>
</reference>
<evidence type="ECO:0000313" key="11">
    <source>
        <dbReference type="Proteomes" id="UP000052008"/>
    </source>
</evidence>
<organism evidence="10 11">
    <name type="scientific">candidate division TA06 bacterium DG_24</name>
    <dbReference type="NCBI Taxonomy" id="1703770"/>
    <lineage>
        <taxon>Bacteria</taxon>
        <taxon>Bacteria division TA06</taxon>
    </lineage>
</organism>
<gene>
    <name evidence="10" type="ORF">AMJ39_03700</name>
</gene>
<evidence type="ECO:0000256" key="3">
    <source>
        <dbReference type="ARBA" id="ARBA00022801"/>
    </source>
</evidence>
<dbReference type="Gene3D" id="2.60.40.4070">
    <property type="match status" value="1"/>
</dbReference>
<dbReference type="InterPro" id="IPR036852">
    <property type="entry name" value="Peptidase_S8/S53_dom_sf"/>
</dbReference>
<protein>
    <recommendedName>
        <fullName evidence="12">Peptidase S8/S53 domain-containing protein</fullName>
    </recommendedName>
</protein>
<feature type="active site" description="Charge relay system" evidence="5 6">
    <location>
        <position position="231"/>
    </location>
</feature>
<dbReference type="InterPro" id="IPR023828">
    <property type="entry name" value="Peptidase_S8_Ser-AS"/>
</dbReference>
<dbReference type="InterPro" id="IPR015500">
    <property type="entry name" value="Peptidase_S8_subtilisin-rel"/>
</dbReference>
<evidence type="ECO:0000256" key="7">
    <source>
        <dbReference type="RuleBase" id="RU003355"/>
    </source>
</evidence>
<comment type="similarity">
    <text evidence="1 6 7">Belongs to the peptidase S8 family.</text>
</comment>
<dbReference type="AlphaFoldDB" id="A0A0S7WTZ7"/>
<dbReference type="Gene3D" id="3.40.50.200">
    <property type="entry name" value="Peptidase S8/S53 domain"/>
    <property type="match status" value="1"/>
</dbReference>
<evidence type="ECO:0000256" key="1">
    <source>
        <dbReference type="ARBA" id="ARBA00011073"/>
    </source>
</evidence>
<dbReference type="PROSITE" id="PS00136">
    <property type="entry name" value="SUBTILASE_ASP"/>
    <property type="match status" value="1"/>
</dbReference>
<accession>A0A0S7WTZ7</accession>
<dbReference type="InterPro" id="IPR000209">
    <property type="entry name" value="Peptidase_S8/S53_dom"/>
</dbReference>
<dbReference type="STRING" id="1703770.AMJ39_03700"/>
<dbReference type="PRINTS" id="PR00723">
    <property type="entry name" value="SUBTILISIN"/>
</dbReference>
<evidence type="ECO:0000256" key="4">
    <source>
        <dbReference type="ARBA" id="ARBA00022825"/>
    </source>
</evidence>
<feature type="active site" description="Charge relay system" evidence="5 6">
    <location>
        <position position="503"/>
    </location>
</feature>
<feature type="domain" description="FlgD/Vpr Ig-like" evidence="9">
    <location>
        <begin position="925"/>
        <end position="976"/>
    </location>
</feature>
<dbReference type="PROSITE" id="PS51892">
    <property type="entry name" value="SUBTILASE"/>
    <property type="match status" value="1"/>
</dbReference>
<dbReference type="InterPro" id="IPR023827">
    <property type="entry name" value="Peptidase_S8_Asp-AS"/>
</dbReference>
<evidence type="ECO:0000256" key="5">
    <source>
        <dbReference type="PIRSR" id="PIRSR615500-1"/>
    </source>
</evidence>
<evidence type="ECO:0000259" key="9">
    <source>
        <dbReference type="Pfam" id="PF13860"/>
    </source>
</evidence>
<keyword evidence="3 6" id="KW-0378">Hydrolase</keyword>
<keyword evidence="4 6" id="KW-0720">Serine protease</keyword>
<dbReference type="Pfam" id="PF00082">
    <property type="entry name" value="Peptidase_S8"/>
    <property type="match status" value="1"/>
</dbReference>
<comment type="caution">
    <text evidence="10">The sequence shown here is derived from an EMBL/GenBank/DDBJ whole genome shotgun (WGS) entry which is preliminary data.</text>
</comment>